<dbReference type="PANTHER" id="PTHR45763:SF46">
    <property type="entry name" value="AB HYDROLASE-1 DOMAIN-CONTAINING PROTEIN"/>
    <property type="match status" value="1"/>
</dbReference>
<dbReference type="InterPro" id="IPR029058">
    <property type="entry name" value="AB_hydrolase_fold"/>
</dbReference>
<dbReference type="AlphaFoldDB" id="A0AAD4L0V8"/>
<sequence length="311" mass="34585">MDDTPKPRFRTDNNSSQTFILPDGRSLGYAQYGALTGKPILYQHGHPASRLEAAGFDDLGLELGARIIAMDRPGFGWSSPHPGRKLLDHPKDIEHLANHLGLDHYSVLGISGGGPYALACAAALPAEKLRCVSIVCGMGPPDIGMKGADFIHKLGFAGGYRYTPMSILRWFAKWFWSRDLAGRLDLSDEKRLELLLQQPIAHEKDADFLKTDWPRLYLRSTRESFAQGFDAIAEDGKVMCMDLGFKIEDIRPDLPVQLWYGKFDTFVPPNHGVQIAARLGNRAHLKLEDETHGSIVVNCIREVFEDLLSSS</sequence>
<reference evidence="2" key="1">
    <citation type="submission" date="2021-12" db="EMBL/GenBank/DDBJ databases">
        <title>Convergent genome expansion in fungi linked to evolution of root-endophyte symbiosis.</title>
        <authorList>
            <consortium name="DOE Joint Genome Institute"/>
            <person name="Ke Y.-H."/>
            <person name="Bonito G."/>
            <person name="Liao H.-L."/>
            <person name="Looney B."/>
            <person name="Rojas-Flechas A."/>
            <person name="Nash J."/>
            <person name="Hameed K."/>
            <person name="Schadt C."/>
            <person name="Martin F."/>
            <person name="Crous P.W."/>
            <person name="Miettinen O."/>
            <person name="Magnuson J.K."/>
            <person name="Labbe J."/>
            <person name="Jacobson D."/>
            <person name="Doktycz M.J."/>
            <person name="Veneault-Fourrey C."/>
            <person name="Kuo A."/>
            <person name="Mondo S."/>
            <person name="Calhoun S."/>
            <person name="Riley R."/>
            <person name="Ohm R."/>
            <person name="LaButti K."/>
            <person name="Andreopoulos B."/>
            <person name="Pangilinan J."/>
            <person name="Nolan M."/>
            <person name="Tritt A."/>
            <person name="Clum A."/>
            <person name="Lipzen A."/>
            <person name="Daum C."/>
            <person name="Barry K."/>
            <person name="Grigoriev I.V."/>
            <person name="Vilgalys R."/>
        </authorList>
    </citation>
    <scope>NUCLEOTIDE SEQUENCE</scope>
    <source>
        <strain evidence="2">PMI_201</strain>
    </source>
</reference>
<keyword evidence="2" id="KW-0378">Hydrolase</keyword>
<dbReference type="Gene3D" id="3.40.50.1820">
    <property type="entry name" value="alpha/beta hydrolase"/>
    <property type="match status" value="1"/>
</dbReference>
<dbReference type="InterPro" id="IPR000073">
    <property type="entry name" value="AB_hydrolase_1"/>
</dbReference>
<accession>A0AAD4L0V8</accession>
<comment type="caution">
    <text evidence="2">The sequence shown here is derived from an EMBL/GenBank/DDBJ whole genome shotgun (WGS) entry which is preliminary data.</text>
</comment>
<dbReference type="GO" id="GO:0016787">
    <property type="term" value="F:hydrolase activity"/>
    <property type="evidence" value="ECO:0007669"/>
    <property type="project" value="UniProtKB-KW"/>
</dbReference>
<evidence type="ECO:0000259" key="1">
    <source>
        <dbReference type="Pfam" id="PF00561"/>
    </source>
</evidence>
<evidence type="ECO:0000313" key="3">
    <source>
        <dbReference type="Proteomes" id="UP001201262"/>
    </source>
</evidence>
<protein>
    <submittedName>
        <fullName evidence="2">Alpha/Beta hydrolase protein</fullName>
    </submittedName>
</protein>
<dbReference type="GeneID" id="70249880"/>
<dbReference type="SUPFAM" id="SSF53474">
    <property type="entry name" value="alpha/beta-Hydrolases"/>
    <property type="match status" value="1"/>
</dbReference>
<proteinExistence type="predicted"/>
<gene>
    <name evidence="2" type="ORF">BGW36DRAFT_421606</name>
</gene>
<name>A0AAD4L0V8_9EURO</name>
<evidence type="ECO:0000313" key="2">
    <source>
        <dbReference type="EMBL" id="KAH8705029.1"/>
    </source>
</evidence>
<dbReference type="RefSeq" id="XP_046077650.1">
    <property type="nucleotide sequence ID" value="XM_046219593.1"/>
</dbReference>
<dbReference type="EMBL" id="JAJTJA010000001">
    <property type="protein sequence ID" value="KAH8705029.1"/>
    <property type="molecule type" value="Genomic_DNA"/>
</dbReference>
<feature type="domain" description="AB hydrolase-1" evidence="1">
    <location>
        <begin position="38"/>
        <end position="294"/>
    </location>
</feature>
<dbReference type="Pfam" id="PF00561">
    <property type="entry name" value="Abhydrolase_1"/>
    <property type="match status" value="1"/>
</dbReference>
<dbReference type="Proteomes" id="UP001201262">
    <property type="component" value="Unassembled WGS sequence"/>
</dbReference>
<organism evidence="2 3">
    <name type="scientific">Talaromyces proteolyticus</name>
    <dbReference type="NCBI Taxonomy" id="1131652"/>
    <lineage>
        <taxon>Eukaryota</taxon>
        <taxon>Fungi</taxon>
        <taxon>Dikarya</taxon>
        <taxon>Ascomycota</taxon>
        <taxon>Pezizomycotina</taxon>
        <taxon>Eurotiomycetes</taxon>
        <taxon>Eurotiomycetidae</taxon>
        <taxon>Eurotiales</taxon>
        <taxon>Trichocomaceae</taxon>
        <taxon>Talaromyces</taxon>
        <taxon>Talaromyces sect. Bacilispori</taxon>
    </lineage>
</organism>
<keyword evidence="3" id="KW-1185">Reference proteome</keyword>
<dbReference type="PANTHER" id="PTHR45763">
    <property type="entry name" value="HYDROLASE, ALPHA/BETA FOLD FAMILY PROTEIN, EXPRESSED-RELATED"/>
    <property type="match status" value="1"/>
</dbReference>